<keyword evidence="5 12" id="KW-0547">Nucleotide-binding</keyword>
<evidence type="ECO:0000256" key="6">
    <source>
        <dbReference type="ARBA" id="ARBA00022833"/>
    </source>
</evidence>
<comment type="caution">
    <text evidence="16">The sequence shown here is derived from an EMBL/GenBank/DDBJ whole genome shotgun (WGS) entry which is preliminary data.</text>
</comment>
<comment type="subcellular location">
    <subcellularLocation>
        <location evidence="12">Cytoplasm</location>
    </subcellularLocation>
</comment>
<organism evidence="16 17">
    <name type="scientific">Desulfuromonas acetoxidans (strain DSM 684 / 11070)</name>
    <dbReference type="NCBI Taxonomy" id="281689"/>
    <lineage>
        <taxon>Bacteria</taxon>
        <taxon>Pseudomonadati</taxon>
        <taxon>Thermodesulfobacteriota</taxon>
        <taxon>Desulfuromonadia</taxon>
        <taxon>Desulfuromonadales</taxon>
        <taxon>Desulfuromonadaceae</taxon>
        <taxon>Desulfuromonas</taxon>
    </lineage>
</organism>
<feature type="binding site" evidence="12">
    <location>
        <position position="561"/>
    </location>
    <ligand>
        <name>L-isoleucyl-5'-AMP</name>
        <dbReference type="ChEBI" id="CHEBI:178002"/>
    </ligand>
</feature>
<dbReference type="Gene3D" id="1.10.730.20">
    <property type="match status" value="1"/>
</dbReference>
<feature type="binding site" evidence="12">
    <location>
        <position position="920"/>
    </location>
    <ligand>
        <name>Zn(2+)</name>
        <dbReference type="ChEBI" id="CHEBI:29105"/>
    </ligand>
</feature>
<dbReference type="InterPro" id="IPR002300">
    <property type="entry name" value="aa-tRNA-synth_Ia"/>
</dbReference>
<dbReference type="AlphaFoldDB" id="Q1K3N3"/>
<evidence type="ECO:0000259" key="14">
    <source>
        <dbReference type="Pfam" id="PF06827"/>
    </source>
</evidence>
<dbReference type="Proteomes" id="UP000005695">
    <property type="component" value="Unassembled WGS sequence"/>
</dbReference>
<comment type="cofactor">
    <cofactor evidence="12">
        <name>Zn(2+)</name>
        <dbReference type="ChEBI" id="CHEBI:29105"/>
    </cofactor>
    <text evidence="12">Binds 1 zinc ion per subunit.</text>
</comment>
<dbReference type="InterPro" id="IPR010663">
    <property type="entry name" value="Znf_FPG/IleRS"/>
</dbReference>
<dbReference type="SUPFAM" id="SSF50677">
    <property type="entry name" value="ValRS/IleRS/LeuRS editing domain"/>
    <property type="match status" value="1"/>
</dbReference>
<dbReference type="SUPFAM" id="SSF52374">
    <property type="entry name" value="Nucleotidylyl transferase"/>
    <property type="match status" value="1"/>
</dbReference>
<keyword evidence="6 12" id="KW-0862">Zinc</keyword>
<dbReference type="InterPro" id="IPR009080">
    <property type="entry name" value="tRNAsynth_Ia_anticodon-bd"/>
</dbReference>
<keyword evidence="9 12" id="KW-0030">Aminoacyl-tRNA synthetase</keyword>
<dbReference type="InterPro" id="IPR014729">
    <property type="entry name" value="Rossmann-like_a/b/a_fold"/>
</dbReference>
<dbReference type="NCBIfam" id="TIGR00392">
    <property type="entry name" value="ileS"/>
    <property type="match status" value="1"/>
</dbReference>
<evidence type="ECO:0000256" key="7">
    <source>
        <dbReference type="ARBA" id="ARBA00022840"/>
    </source>
</evidence>
<evidence type="ECO:0000259" key="13">
    <source>
        <dbReference type="Pfam" id="PF00133"/>
    </source>
</evidence>
<gene>
    <name evidence="12" type="primary">ileS</name>
    <name evidence="16" type="ORF">Dace_2807</name>
</gene>
<dbReference type="EC" id="6.1.1.5" evidence="12"/>
<dbReference type="InterPro" id="IPR013155">
    <property type="entry name" value="M/V/L/I-tRNA-synth_anticd-bd"/>
</dbReference>
<dbReference type="SUPFAM" id="SSF47323">
    <property type="entry name" value="Anticodon-binding domain of a subclass of class I aminoacyl-tRNA synthetases"/>
    <property type="match status" value="1"/>
</dbReference>
<keyword evidence="2 12" id="KW-0963">Cytoplasm</keyword>
<feature type="binding site" evidence="12">
    <location>
        <position position="897"/>
    </location>
    <ligand>
        <name>Zn(2+)</name>
        <dbReference type="ChEBI" id="CHEBI:29105"/>
    </ligand>
</feature>
<dbReference type="GO" id="GO:0008270">
    <property type="term" value="F:zinc ion binding"/>
    <property type="evidence" value="ECO:0007669"/>
    <property type="project" value="UniProtKB-UniRule"/>
</dbReference>
<feature type="domain" description="Aminoacyl-tRNA synthetase class Ia" evidence="13">
    <location>
        <begin position="27"/>
        <end position="641"/>
    </location>
</feature>
<dbReference type="GO" id="GO:0004822">
    <property type="term" value="F:isoleucine-tRNA ligase activity"/>
    <property type="evidence" value="ECO:0007669"/>
    <property type="project" value="UniProtKB-UniRule"/>
</dbReference>
<keyword evidence="7 12" id="KW-0067">ATP-binding</keyword>
<sequence length="930" mass="104830">MDYKDTLNLPKTDFPMRGNLPKREPEMLQQWEKMDLNGEIRKATAGRPRFTLHDGPPYANGHTHIGHALNKILKDIVLKSRRMQGFDVPYVPGWDCHGLPIELMVDKKLGKKKRDMTKAEIRRECRNYATEWVDTQASEFKRLGIFGEWDDPYLTMHDSYEAATARELARFAERGGLYKGKKPVHWCSSCVTALAEAEVEYADHVSPSIFVKFPYVDTLPVELNALEGKSLYFVIWTTTPWTIPANLGICLNPELDYVAVEVAGGDVLVLAEGLYQGVLKELELEGQVIASFKAPLFENKRCRHPFYERDSLVILGDHVTLEAGTGCVHTAPGHGHDDYVVGLKYGLDIYNPVDDYGRYRKDVELFGGMKLAEANDAVCDKLTEVGALLKVSKVEHSYPHCWRCKKPVIFRATAQWFISMEKNDLRQQALKHINDVQWIPGWGRERIYGMIEKRPDWCISRQRTWGVPITVFYCAECGEALADGKTMHHVADLFEDGGSDQWYEKEVSELLPEGTVCPSCGHDHFTKESDILDVWFDSGVSHAAVVENRDYLDSPADLYLEGSDQHRGWFHSSLLAAVGTRGVAPYKAVLTHGFVVDGNGRKMSKSQGNVVAPDAVINKFGAEVLRLWVAAQDYQDDIRISQEILQRLSDAYRRIRNTARYILSNIYDFDPATDSVADGDLLELDRWALSRLESLVGRVEKAYNDYEFHMLYHAVHNFCSVELSSIYLDILKDRVYTAAPNSVARRSAQTAMYRILDALTRLIAPVLSFTADEIWAQMPGEREASVHLAGFPRFETSLLDSGLDDLYQQLWTVRSEVSKALELARDAKLIGNSLEAKVTVAVSDDACRTLLEKYAEQLPTLWIVSQTDLAESVADGYASEKIDGLKILVEKAAGDKCERCWNYSTQLGEDSDHPQACPKCLAALKERGQA</sequence>
<comment type="subunit">
    <text evidence="12">Monomer.</text>
</comment>
<dbReference type="Gene3D" id="3.40.50.620">
    <property type="entry name" value="HUPs"/>
    <property type="match status" value="2"/>
</dbReference>
<feature type="binding site" evidence="12">
    <location>
        <position position="917"/>
    </location>
    <ligand>
        <name>Zn(2+)</name>
        <dbReference type="ChEBI" id="CHEBI:29105"/>
    </ligand>
</feature>
<dbReference type="OrthoDB" id="9810365at2"/>
<evidence type="ECO:0000256" key="10">
    <source>
        <dbReference type="ARBA" id="ARBA00025217"/>
    </source>
</evidence>
<dbReference type="InterPro" id="IPR023585">
    <property type="entry name" value="Ile-tRNA-ligase_type1"/>
</dbReference>
<feature type="short sequence motif" description="'KMSKS' region" evidence="12">
    <location>
        <begin position="602"/>
        <end position="606"/>
    </location>
</feature>
<feature type="binding site" evidence="12">
    <location>
        <position position="605"/>
    </location>
    <ligand>
        <name>ATP</name>
        <dbReference type="ChEBI" id="CHEBI:30616"/>
    </ligand>
</feature>
<dbReference type="PANTHER" id="PTHR42765:SF1">
    <property type="entry name" value="ISOLEUCINE--TRNA LIGASE, MITOCHONDRIAL"/>
    <property type="match status" value="1"/>
</dbReference>
<dbReference type="Gene3D" id="1.10.10.830">
    <property type="entry name" value="Ile-tRNA synthetase CP2 domain-like"/>
    <property type="match status" value="1"/>
</dbReference>
<evidence type="ECO:0000313" key="17">
    <source>
        <dbReference type="Proteomes" id="UP000005695"/>
    </source>
</evidence>
<comment type="catalytic activity">
    <reaction evidence="11 12">
        <text>tRNA(Ile) + L-isoleucine + ATP = L-isoleucyl-tRNA(Ile) + AMP + diphosphate</text>
        <dbReference type="Rhea" id="RHEA:11060"/>
        <dbReference type="Rhea" id="RHEA-COMP:9666"/>
        <dbReference type="Rhea" id="RHEA-COMP:9695"/>
        <dbReference type="ChEBI" id="CHEBI:30616"/>
        <dbReference type="ChEBI" id="CHEBI:33019"/>
        <dbReference type="ChEBI" id="CHEBI:58045"/>
        <dbReference type="ChEBI" id="CHEBI:78442"/>
        <dbReference type="ChEBI" id="CHEBI:78528"/>
        <dbReference type="ChEBI" id="CHEBI:456215"/>
        <dbReference type="EC" id="6.1.1.5"/>
    </reaction>
</comment>
<comment type="domain">
    <text evidence="12">IleRS has two distinct active sites: one for aminoacylation and one for editing. The misactivated valine is translocated from the active site to the editing site, which sterically excludes the correctly activated isoleucine. The single editing site contains two valyl binding pockets, one specific for each substrate (Val-AMP or Val-tRNA(Ile)).</text>
</comment>
<feature type="short sequence motif" description="'HIGH' region" evidence="12">
    <location>
        <begin position="57"/>
        <end position="67"/>
    </location>
</feature>
<dbReference type="RefSeq" id="WP_005997764.1">
    <property type="nucleotide sequence ID" value="NZ_AAEW02000002.1"/>
</dbReference>
<protein>
    <recommendedName>
        <fullName evidence="12">Isoleucine--tRNA ligase</fullName>
        <ecNumber evidence="12">6.1.1.5</ecNumber>
    </recommendedName>
    <alternativeName>
        <fullName evidence="12">Isoleucyl-tRNA synthetase</fullName>
        <shortName evidence="12">IleRS</shortName>
    </alternativeName>
</protein>
<dbReference type="GO" id="GO:0000049">
    <property type="term" value="F:tRNA binding"/>
    <property type="evidence" value="ECO:0007669"/>
    <property type="project" value="InterPro"/>
</dbReference>
<dbReference type="InterPro" id="IPR033708">
    <property type="entry name" value="Anticodon_Ile_BEm"/>
</dbReference>
<dbReference type="Pfam" id="PF00133">
    <property type="entry name" value="tRNA-synt_1"/>
    <property type="match status" value="1"/>
</dbReference>
<proteinExistence type="inferred from homology"/>
<dbReference type="InterPro" id="IPR002301">
    <property type="entry name" value="Ile-tRNA-ligase"/>
</dbReference>
<feature type="binding site" evidence="12">
    <location>
        <position position="900"/>
    </location>
    <ligand>
        <name>Zn(2+)</name>
        <dbReference type="ChEBI" id="CHEBI:29105"/>
    </ligand>
</feature>
<dbReference type="HAMAP" id="MF_02002">
    <property type="entry name" value="Ile_tRNA_synth_type1"/>
    <property type="match status" value="1"/>
</dbReference>
<dbReference type="EMBL" id="AAEW02000002">
    <property type="protein sequence ID" value="EAT16941.1"/>
    <property type="molecule type" value="Genomic_DNA"/>
</dbReference>
<feature type="domain" description="Zinc finger FPG/IleRS-type" evidence="14">
    <location>
        <begin position="894"/>
        <end position="921"/>
    </location>
</feature>
<evidence type="ECO:0000256" key="12">
    <source>
        <dbReference type="HAMAP-Rule" id="MF_02002"/>
    </source>
</evidence>
<reference evidence="16" key="1">
    <citation type="submission" date="2006-05" db="EMBL/GenBank/DDBJ databases">
        <title>Annotation of the draft genome assembly of Desulfuromonas acetoxidans DSM 684.</title>
        <authorList>
            <consortium name="US DOE Joint Genome Institute (JGI-ORNL)"/>
            <person name="Larimer F."/>
            <person name="Land M."/>
            <person name="Hauser L."/>
        </authorList>
    </citation>
    <scope>NUCLEOTIDE SEQUENCE [LARGE SCALE GENOMIC DNA]</scope>
    <source>
        <strain evidence="16">DSM 684</strain>
    </source>
</reference>
<dbReference type="InterPro" id="IPR009008">
    <property type="entry name" value="Val/Leu/Ile-tRNA-synth_edit"/>
</dbReference>
<evidence type="ECO:0000256" key="11">
    <source>
        <dbReference type="ARBA" id="ARBA00048359"/>
    </source>
</evidence>
<dbReference type="GO" id="GO:0006428">
    <property type="term" value="P:isoleucyl-tRNA aminoacylation"/>
    <property type="evidence" value="ECO:0007669"/>
    <property type="project" value="UniProtKB-UniRule"/>
</dbReference>
<keyword evidence="4 12" id="KW-0479">Metal-binding</keyword>
<dbReference type="PRINTS" id="PR00984">
    <property type="entry name" value="TRNASYNTHILE"/>
</dbReference>
<name>Q1K3N3_DESA6</name>
<accession>Q1K3N3</accession>
<dbReference type="CDD" id="cd00818">
    <property type="entry name" value="IleRS_core"/>
    <property type="match status" value="1"/>
</dbReference>
<dbReference type="Pfam" id="PF06827">
    <property type="entry name" value="zf-FPG_IleRS"/>
    <property type="match status" value="1"/>
</dbReference>
<evidence type="ECO:0000256" key="4">
    <source>
        <dbReference type="ARBA" id="ARBA00022723"/>
    </source>
</evidence>
<dbReference type="InterPro" id="IPR050081">
    <property type="entry name" value="Ile-tRNA_ligase"/>
</dbReference>
<evidence type="ECO:0000259" key="15">
    <source>
        <dbReference type="Pfam" id="PF08264"/>
    </source>
</evidence>
<evidence type="ECO:0000256" key="3">
    <source>
        <dbReference type="ARBA" id="ARBA00022598"/>
    </source>
</evidence>
<dbReference type="GO" id="GO:0002161">
    <property type="term" value="F:aminoacyl-tRNA deacylase activity"/>
    <property type="evidence" value="ECO:0007669"/>
    <property type="project" value="InterPro"/>
</dbReference>
<feature type="domain" description="Methionyl/Valyl/Leucyl/Isoleucyl-tRNA synthetase anticodon-binding" evidence="15">
    <location>
        <begin position="685"/>
        <end position="839"/>
    </location>
</feature>
<dbReference type="FunFam" id="3.40.50.620:FF:000042">
    <property type="entry name" value="Isoleucine--tRNA ligase"/>
    <property type="match status" value="1"/>
</dbReference>
<reference evidence="16" key="2">
    <citation type="submission" date="2006-05" db="EMBL/GenBank/DDBJ databases">
        <title>Sequencing of the draft genome and assembly of Desulfuromonas acetoxidans DSM 684.</title>
        <authorList>
            <consortium name="US DOE Joint Genome Institute (JGI-PGF)"/>
            <person name="Copeland A."/>
            <person name="Lucas S."/>
            <person name="Lapidus A."/>
            <person name="Barry K."/>
            <person name="Detter J.C."/>
            <person name="Glavina del Rio T."/>
            <person name="Hammon N."/>
            <person name="Israni S."/>
            <person name="Dalin E."/>
            <person name="Tice H."/>
            <person name="Bruce D."/>
            <person name="Pitluck S."/>
            <person name="Richardson P."/>
        </authorList>
    </citation>
    <scope>NUCLEOTIDE SEQUENCE [LARGE SCALE GENOMIC DNA]</scope>
    <source>
        <strain evidence="16">DSM 684</strain>
    </source>
</reference>
<evidence type="ECO:0000256" key="2">
    <source>
        <dbReference type="ARBA" id="ARBA00022490"/>
    </source>
</evidence>
<comment type="function">
    <text evidence="10 12">Catalyzes the attachment of isoleucine to tRNA(Ile). As IleRS can inadvertently accommodate and process structurally similar amino acids such as valine, to avoid such errors it has two additional distinct tRNA(Ile)-dependent editing activities. One activity is designated as 'pretransfer' editing and involves the hydrolysis of activated Val-AMP. The other activity is designated 'posttransfer' editing and involves deacylation of mischarged Val-tRNA(Ile).</text>
</comment>
<keyword evidence="3 12" id="KW-0436">Ligase</keyword>
<evidence type="ECO:0000256" key="5">
    <source>
        <dbReference type="ARBA" id="ARBA00022741"/>
    </source>
</evidence>
<comment type="similarity">
    <text evidence="1 12">Belongs to the class-I aminoacyl-tRNA synthetase family. IleS type 1 subfamily.</text>
</comment>
<keyword evidence="8 12" id="KW-0648">Protein biosynthesis</keyword>
<dbReference type="GO" id="GO:0005829">
    <property type="term" value="C:cytosol"/>
    <property type="evidence" value="ECO:0007669"/>
    <property type="project" value="TreeGrafter"/>
</dbReference>
<evidence type="ECO:0000256" key="9">
    <source>
        <dbReference type="ARBA" id="ARBA00023146"/>
    </source>
</evidence>
<dbReference type="GO" id="GO:0005524">
    <property type="term" value="F:ATP binding"/>
    <property type="evidence" value="ECO:0007669"/>
    <property type="project" value="UniProtKB-UniRule"/>
</dbReference>
<evidence type="ECO:0000256" key="8">
    <source>
        <dbReference type="ARBA" id="ARBA00022917"/>
    </source>
</evidence>
<keyword evidence="17" id="KW-1185">Reference proteome</keyword>
<dbReference type="Pfam" id="PF08264">
    <property type="entry name" value="Anticodon_1"/>
    <property type="match status" value="1"/>
</dbReference>
<dbReference type="FunFam" id="1.10.730.20:FF:000001">
    <property type="entry name" value="Isoleucine--tRNA ligase"/>
    <property type="match status" value="1"/>
</dbReference>
<evidence type="ECO:0000256" key="1">
    <source>
        <dbReference type="ARBA" id="ARBA00006887"/>
    </source>
</evidence>
<dbReference type="PANTHER" id="PTHR42765">
    <property type="entry name" value="SOLEUCYL-TRNA SYNTHETASE"/>
    <property type="match status" value="1"/>
</dbReference>
<dbReference type="CDD" id="cd07960">
    <property type="entry name" value="Anticodon_Ia_Ile_BEm"/>
    <property type="match status" value="1"/>
</dbReference>
<evidence type="ECO:0000313" key="16">
    <source>
        <dbReference type="EMBL" id="EAT16941.1"/>
    </source>
</evidence>